<dbReference type="GO" id="GO:0032259">
    <property type="term" value="P:methylation"/>
    <property type="evidence" value="ECO:0007669"/>
    <property type="project" value="UniProtKB-KW"/>
</dbReference>
<evidence type="ECO:0000256" key="1">
    <source>
        <dbReference type="ARBA" id="ARBA00022679"/>
    </source>
</evidence>
<keyword evidence="4" id="KW-1185">Reference proteome</keyword>
<evidence type="ECO:0000313" key="4">
    <source>
        <dbReference type="Proteomes" id="UP000665561"/>
    </source>
</evidence>
<dbReference type="Gene3D" id="3.40.50.150">
    <property type="entry name" value="Vaccinia Virus protein VP39"/>
    <property type="match status" value="1"/>
</dbReference>
<sequence length="245" mass="27343">MADKIFEEPRLADVYDWFDSPERPDLDPYVAMTEEFGAQAVIDLGCGTGNLACRLAGLGKDVVGIDPALASLDVARRKPHANRVRWMHGTMAMHADLQADLIAMTGNVAQVFVADDEWRSTLRACREALRPGGRLVFEVRDPAMEAWKNWNREQTYQIVDVPDIGRVESWTDLLDVRLPLVAFRHTFVFHGDGAVLTSDSTLRFRGRSEILDSLSAANFAVEAIRDAPDRPGMEFVFIALRGPDN</sequence>
<dbReference type="CDD" id="cd02440">
    <property type="entry name" value="AdoMet_MTases"/>
    <property type="match status" value="1"/>
</dbReference>
<evidence type="ECO:0000259" key="2">
    <source>
        <dbReference type="Pfam" id="PF13649"/>
    </source>
</evidence>
<dbReference type="PANTHER" id="PTHR43861">
    <property type="entry name" value="TRANS-ACONITATE 2-METHYLTRANSFERASE-RELATED"/>
    <property type="match status" value="1"/>
</dbReference>
<dbReference type="InterPro" id="IPR029063">
    <property type="entry name" value="SAM-dependent_MTases_sf"/>
</dbReference>
<dbReference type="RefSeq" id="WP_161743623.1">
    <property type="nucleotide sequence ID" value="NZ_JAAAMV010000009.1"/>
</dbReference>
<comment type="caution">
    <text evidence="3">The sequence shown here is derived from an EMBL/GenBank/DDBJ whole genome shotgun (WGS) entry which is preliminary data.</text>
</comment>
<dbReference type="SUPFAM" id="SSF53335">
    <property type="entry name" value="S-adenosyl-L-methionine-dependent methyltransferases"/>
    <property type="match status" value="1"/>
</dbReference>
<organism evidence="3 4">
    <name type="scientific">Paenibacillus glycinis</name>
    <dbReference type="NCBI Taxonomy" id="2697035"/>
    <lineage>
        <taxon>Bacteria</taxon>
        <taxon>Bacillati</taxon>
        <taxon>Bacillota</taxon>
        <taxon>Bacilli</taxon>
        <taxon>Bacillales</taxon>
        <taxon>Paenibacillaceae</taxon>
        <taxon>Paenibacillus</taxon>
    </lineage>
</organism>
<feature type="domain" description="Methyltransferase" evidence="2">
    <location>
        <begin position="41"/>
        <end position="133"/>
    </location>
</feature>
<gene>
    <name evidence="3" type="ORF">GT019_13090</name>
</gene>
<keyword evidence="1" id="KW-0808">Transferase</keyword>
<protein>
    <submittedName>
        <fullName evidence="3">Methyltransferase domain-containing protein</fullName>
    </submittedName>
</protein>
<dbReference type="InterPro" id="IPR041698">
    <property type="entry name" value="Methyltransf_25"/>
</dbReference>
<keyword evidence="3" id="KW-0489">Methyltransferase</keyword>
<evidence type="ECO:0000313" key="3">
    <source>
        <dbReference type="EMBL" id="NBD24813.1"/>
    </source>
</evidence>
<accession>A0ABW9XQP4</accession>
<reference evidence="3 4" key="1">
    <citation type="submission" date="2020-01" db="EMBL/GenBank/DDBJ databases">
        <title>Paenibacillus soybeanensis sp. nov. isolated from the nodules of soybean (Glycine max(L.) Merr).</title>
        <authorList>
            <person name="Wang H."/>
        </authorList>
    </citation>
    <scope>NUCLEOTIDE SEQUENCE [LARGE SCALE GENOMIC DNA]</scope>
    <source>
        <strain evidence="3 4">T1</strain>
    </source>
</reference>
<dbReference type="Proteomes" id="UP000665561">
    <property type="component" value="Unassembled WGS sequence"/>
</dbReference>
<dbReference type="GO" id="GO:0008168">
    <property type="term" value="F:methyltransferase activity"/>
    <property type="evidence" value="ECO:0007669"/>
    <property type="project" value="UniProtKB-KW"/>
</dbReference>
<proteinExistence type="predicted"/>
<name>A0ABW9XQP4_9BACL</name>
<dbReference type="Pfam" id="PF13649">
    <property type="entry name" value="Methyltransf_25"/>
    <property type="match status" value="1"/>
</dbReference>
<dbReference type="EMBL" id="JAAAMV010000009">
    <property type="protein sequence ID" value="NBD24813.1"/>
    <property type="molecule type" value="Genomic_DNA"/>
</dbReference>